<dbReference type="InterPro" id="IPR053056">
    <property type="entry name" value="Lipid_Metab_Assoc_Protein"/>
</dbReference>
<sequence length="563" mass="63531">MSFSTSTPTIAALFRVVFDQKVGYTLAYRQSQQTDETSVEQLFDGIEFKCLPSGLHQVEEDTVYFTQSTPGSARFAGISVFLQGHADEAHRNATFVAVGALARLDGSNGRLGRIWEFRKDMQRLAADVINLDKSSADELLDEYWTSATRRQDASLQDDRQVVTVTPGDKAKRKPSRSQDSEHHLESDDHPSLSLPGLWYLFGPLIFPLYRAALTRKRILLLGSPPVLNSCNFVYALSVLATLPPDVRPLVEGYPSDQCHVLPTLFSVGVHNIPDLEHLNRHIQTLEKGWIATSTDGILATKTSLFDCCVELPSHHPPLDPDGPAHRTRPIFRASDGRQIKASARDYHRWRLVERGLRHCVKTLEEHYQDDPQAGTGDGDTETETLVTPVDQQKHDAMEEGIELSPEDERELVEPQSWTRAAFDSLRWFTSAAEIERCQQVEHELDISLLPKDLAPEPSDNNEISNYEKSLRQAKFITKYFHNLTRFLQHHVHEIVEKADEGSHDESDPECDVIFAEEDLAQCGLDVSRDADCLFAVEMARKWYGRTAEIEAPDTWEVCGIRIC</sequence>
<dbReference type="OrthoDB" id="2152680at2759"/>
<dbReference type="InterPro" id="IPR018626">
    <property type="entry name" value="LCHN/Anr2"/>
</dbReference>
<comment type="caution">
    <text evidence="3">The sequence shown here is derived from an EMBL/GenBank/DDBJ whole genome shotgun (WGS) entry which is preliminary data.</text>
</comment>
<keyword evidence="4" id="KW-1185">Reference proteome</keyword>
<dbReference type="Proteomes" id="UP000799441">
    <property type="component" value="Unassembled WGS sequence"/>
</dbReference>
<organism evidence="3 4">
    <name type="scientific">Polychaeton citri CBS 116435</name>
    <dbReference type="NCBI Taxonomy" id="1314669"/>
    <lineage>
        <taxon>Eukaryota</taxon>
        <taxon>Fungi</taxon>
        <taxon>Dikarya</taxon>
        <taxon>Ascomycota</taxon>
        <taxon>Pezizomycotina</taxon>
        <taxon>Dothideomycetes</taxon>
        <taxon>Dothideomycetidae</taxon>
        <taxon>Capnodiales</taxon>
        <taxon>Capnodiaceae</taxon>
        <taxon>Polychaeton</taxon>
    </lineage>
</organism>
<dbReference type="PANTHER" id="PTHR28153">
    <property type="entry name" value="PROTEIN, PUTATIVE-RELATED"/>
    <property type="match status" value="1"/>
</dbReference>
<accession>A0A9P4QGX4</accession>
<dbReference type="PANTHER" id="PTHR28153:SF1">
    <property type="entry name" value="DUF4484 DOMAIN-CONTAINING PROTEIN"/>
    <property type="match status" value="1"/>
</dbReference>
<feature type="compositionally biased region" description="Basic and acidic residues" evidence="1">
    <location>
        <begin position="176"/>
        <end position="190"/>
    </location>
</feature>
<dbReference type="AlphaFoldDB" id="A0A9P4QGX4"/>
<protein>
    <recommendedName>
        <fullName evidence="2">DUF4484 domain-containing protein</fullName>
    </recommendedName>
</protein>
<reference evidence="3" key="1">
    <citation type="journal article" date="2020" name="Stud. Mycol.">
        <title>101 Dothideomycetes genomes: a test case for predicting lifestyles and emergence of pathogens.</title>
        <authorList>
            <person name="Haridas S."/>
            <person name="Albert R."/>
            <person name="Binder M."/>
            <person name="Bloem J."/>
            <person name="Labutti K."/>
            <person name="Salamov A."/>
            <person name="Andreopoulos B."/>
            <person name="Baker S."/>
            <person name="Barry K."/>
            <person name="Bills G."/>
            <person name="Bluhm B."/>
            <person name="Cannon C."/>
            <person name="Castanera R."/>
            <person name="Culley D."/>
            <person name="Daum C."/>
            <person name="Ezra D."/>
            <person name="Gonzalez J."/>
            <person name="Henrissat B."/>
            <person name="Kuo A."/>
            <person name="Liang C."/>
            <person name="Lipzen A."/>
            <person name="Lutzoni F."/>
            <person name="Magnuson J."/>
            <person name="Mondo S."/>
            <person name="Nolan M."/>
            <person name="Ohm R."/>
            <person name="Pangilinan J."/>
            <person name="Park H.-J."/>
            <person name="Ramirez L."/>
            <person name="Alfaro M."/>
            <person name="Sun H."/>
            <person name="Tritt A."/>
            <person name="Yoshinaga Y."/>
            <person name="Zwiers L.-H."/>
            <person name="Turgeon B."/>
            <person name="Goodwin S."/>
            <person name="Spatafora J."/>
            <person name="Crous P."/>
            <person name="Grigoriev I."/>
        </authorList>
    </citation>
    <scope>NUCLEOTIDE SEQUENCE</scope>
    <source>
        <strain evidence="3">CBS 116435</strain>
    </source>
</reference>
<gene>
    <name evidence="3" type="ORF">K431DRAFT_259065</name>
</gene>
<name>A0A9P4QGX4_9PEZI</name>
<feature type="domain" description="DUF4484" evidence="2">
    <location>
        <begin position="412"/>
        <end position="508"/>
    </location>
</feature>
<dbReference type="InterPro" id="IPR028115">
    <property type="entry name" value="DUF4484"/>
</dbReference>
<feature type="region of interest" description="Disordered" evidence="1">
    <location>
        <begin position="155"/>
        <end position="190"/>
    </location>
</feature>
<evidence type="ECO:0000256" key="1">
    <source>
        <dbReference type="SAM" id="MobiDB-lite"/>
    </source>
</evidence>
<dbReference type="GO" id="GO:0005811">
    <property type="term" value="C:lipid droplet"/>
    <property type="evidence" value="ECO:0007669"/>
    <property type="project" value="TreeGrafter"/>
</dbReference>
<evidence type="ECO:0000313" key="4">
    <source>
        <dbReference type="Proteomes" id="UP000799441"/>
    </source>
</evidence>
<dbReference type="Pfam" id="PF14831">
    <property type="entry name" value="DUF4484"/>
    <property type="match status" value="2"/>
</dbReference>
<feature type="domain" description="DUF4484" evidence="2">
    <location>
        <begin position="515"/>
        <end position="563"/>
    </location>
</feature>
<evidence type="ECO:0000313" key="3">
    <source>
        <dbReference type="EMBL" id="KAF2726249.1"/>
    </source>
</evidence>
<dbReference type="EMBL" id="MU003765">
    <property type="protein sequence ID" value="KAF2726249.1"/>
    <property type="molecule type" value="Genomic_DNA"/>
</dbReference>
<evidence type="ECO:0000259" key="2">
    <source>
        <dbReference type="Pfam" id="PF14831"/>
    </source>
</evidence>
<dbReference type="Pfam" id="PF09804">
    <property type="entry name" value="DENND11"/>
    <property type="match status" value="1"/>
</dbReference>
<proteinExistence type="predicted"/>